<dbReference type="PANTHER" id="PTHR43739">
    <property type="entry name" value="XYLOGLUCANASE (EUROFUNG)"/>
    <property type="match status" value="1"/>
</dbReference>
<feature type="chain" id="PRO_5046516623" evidence="2">
    <location>
        <begin position="24"/>
        <end position="1084"/>
    </location>
</feature>
<feature type="signal peptide" evidence="2">
    <location>
        <begin position="1"/>
        <end position="23"/>
    </location>
</feature>
<accession>A0ABV8AJX8</accession>
<reference evidence="5" key="1">
    <citation type="journal article" date="2019" name="Int. J. Syst. Evol. Microbiol.">
        <title>The Global Catalogue of Microorganisms (GCM) 10K type strain sequencing project: providing services to taxonomists for standard genome sequencing and annotation.</title>
        <authorList>
            <consortium name="The Broad Institute Genomics Platform"/>
            <consortium name="The Broad Institute Genome Sequencing Center for Infectious Disease"/>
            <person name="Wu L."/>
            <person name="Ma J."/>
        </authorList>
    </citation>
    <scope>NUCLEOTIDE SEQUENCE [LARGE SCALE GENOMIC DNA]</scope>
    <source>
        <strain evidence="5">CECT 8979</strain>
    </source>
</reference>
<dbReference type="CDD" id="cd15482">
    <property type="entry name" value="Sialidase_non-viral"/>
    <property type="match status" value="1"/>
</dbReference>
<feature type="domain" description="Sortilin N-terminal" evidence="3">
    <location>
        <begin position="286"/>
        <end position="391"/>
    </location>
</feature>
<evidence type="ECO:0000256" key="2">
    <source>
        <dbReference type="SAM" id="SignalP"/>
    </source>
</evidence>
<dbReference type="Proteomes" id="UP001595812">
    <property type="component" value="Unassembled WGS sequence"/>
</dbReference>
<dbReference type="EMBL" id="JBHSAT010000022">
    <property type="protein sequence ID" value="MFC3878044.1"/>
    <property type="molecule type" value="Genomic_DNA"/>
</dbReference>
<sequence length="1084" mass="120620">MRLKFTTLATLLVFLCLAIPVNGQSKTTKDDTNPFDGLELRNIGPAFMSGRIADIAIHPNNEHTWYVAVGSGGVWKTTNAGTTWTPIFDEESVYSIGAVSIDPNRPETIWVGTGEDVGGRHVSFGDGVYRSDNGGKSWTHMGLKDSQHISRVVIHPENSDVIYVTAQGPLWSKGGDRGLYKSTDGGKTWNKTLGDDQWTGVTELVYDPRNPDRMYAATWQRHRTVAAYMGNGPGSALYRSNDAGDTWEKLSNGLPETALGKTGLTISPHNPDVLYAALELDRRQGAVYRSEDGGSSWEKQSNTISGGTGPHYYQELYASPHQEGRLYLMDNNMQISEDGGKTFYRMNSKNKHGDNHAIAFKANDPNYLLVGTDGGLYESFDLTKSWKYIENLPVTQFYKIAVDDATPFYNIYGGTQDNSTEGGPSRTDNIHGIQNSDWRVVLDWDGHQPATEPGNPNIVYAERQEGTLSRLDMKTGESMDIQPQPTDPNAIMRFNWDAPILVSPHKPTTIYFAAQQVWKSENRGDSWTAISDDLTKNEERLALPIMGRQQSWDNAWDVYAMSNYNTITSLSESPKQQGLIYAGTDDGLINISENDGANWRQVNVVQLPDVPSTAFVNDIKADLHDANTVYVALDNHKYGDFKPYLYKSTDKGKSWTSLSSTLPDKHLVWRIVQDHVAPNLLFVGTEFGLFVSTNSGQSWTELQGNVPTISFRDLAIQKRENDLVAGSFGRGIFILDDYTAFRELAGNGSDESSKLFPIRDAWWYIQRGHLGFDADKGSQGDDHFVAPNPEFGALITYYLKDIPKTNAASRKEREEKTKTDLPFPGWNTLELEKLEDKPQVVVVIKNETGDIVRTIYKEAKPGMNRMAWDLRYPNFMPVLLGRDTPMDYVPPQGLLAPPGNYSATLYLSANNTVTQIDEPRTFTVKPLHKNTLEGSNIEEASAFWRSYESTARATNEIDLSIAKFDKKLMALQKAVMNSQMSPEEGLKAINAIKTKLNTLKSTYYGNQAKLEVGEKNPKTVNDMLFTLYLSLGRSTYGPTETNKAQLDMIEGKLMSAKQSVNAINAAIQDLASTIKANGGPYIED</sequence>
<dbReference type="PANTHER" id="PTHR43739:SF5">
    <property type="entry name" value="EXO-ALPHA-SIALIDASE"/>
    <property type="match status" value="1"/>
</dbReference>
<dbReference type="Gene3D" id="2.130.10.10">
    <property type="entry name" value="YVTN repeat-like/Quinoprotein amine dehydrogenase"/>
    <property type="match status" value="4"/>
</dbReference>
<evidence type="ECO:0000259" key="3">
    <source>
        <dbReference type="Pfam" id="PF15902"/>
    </source>
</evidence>
<dbReference type="RefSeq" id="WP_386101626.1">
    <property type="nucleotide sequence ID" value="NZ_JBHSAT010000022.1"/>
</dbReference>
<dbReference type="GO" id="GO:0016787">
    <property type="term" value="F:hydrolase activity"/>
    <property type="evidence" value="ECO:0007669"/>
    <property type="project" value="UniProtKB-KW"/>
</dbReference>
<keyword evidence="4" id="KW-0378">Hydrolase</keyword>
<dbReference type="InterPro" id="IPR052025">
    <property type="entry name" value="Xyloglucanase_GH74"/>
</dbReference>
<dbReference type="InterPro" id="IPR015943">
    <property type="entry name" value="WD40/YVTN_repeat-like_dom_sf"/>
</dbReference>
<keyword evidence="1" id="KW-0677">Repeat</keyword>
<evidence type="ECO:0000256" key="1">
    <source>
        <dbReference type="ARBA" id="ARBA00022737"/>
    </source>
</evidence>
<proteinExistence type="predicted"/>
<dbReference type="InterPro" id="IPR031778">
    <property type="entry name" value="Sortilin_N"/>
</dbReference>
<keyword evidence="5" id="KW-1185">Reference proteome</keyword>
<name>A0ABV8AJX8_9FLAO</name>
<evidence type="ECO:0000313" key="4">
    <source>
        <dbReference type="EMBL" id="MFC3878044.1"/>
    </source>
</evidence>
<protein>
    <submittedName>
        <fullName evidence="4">Glycosyl hydrolase</fullName>
    </submittedName>
</protein>
<organism evidence="4 5">
    <name type="scientific">Winogradskyella maritima</name>
    <dbReference type="NCBI Taxonomy" id="1517766"/>
    <lineage>
        <taxon>Bacteria</taxon>
        <taxon>Pseudomonadati</taxon>
        <taxon>Bacteroidota</taxon>
        <taxon>Flavobacteriia</taxon>
        <taxon>Flavobacteriales</taxon>
        <taxon>Flavobacteriaceae</taxon>
        <taxon>Winogradskyella</taxon>
    </lineage>
</organism>
<dbReference type="Pfam" id="PF15902">
    <property type="entry name" value="Sortilin-Vps10"/>
    <property type="match status" value="2"/>
</dbReference>
<gene>
    <name evidence="4" type="ORF">ACFOSX_12470</name>
</gene>
<dbReference type="SUPFAM" id="SSF110296">
    <property type="entry name" value="Oligoxyloglucan reducing end-specific cellobiohydrolase"/>
    <property type="match status" value="2"/>
</dbReference>
<keyword evidence="2" id="KW-0732">Signal</keyword>
<evidence type="ECO:0000313" key="5">
    <source>
        <dbReference type="Proteomes" id="UP001595812"/>
    </source>
</evidence>
<comment type="caution">
    <text evidence="4">The sequence shown here is derived from an EMBL/GenBank/DDBJ whole genome shotgun (WGS) entry which is preliminary data.</text>
</comment>
<feature type="domain" description="Sortilin N-terminal" evidence="3">
    <location>
        <begin position="128"/>
        <end position="256"/>
    </location>
</feature>